<feature type="compositionally biased region" description="Basic and acidic residues" evidence="1">
    <location>
        <begin position="123"/>
        <end position="137"/>
    </location>
</feature>
<keyword evidence="3" id="KW-1185">Reference proteome</keyword>
<dbReference type="OrthoDB" id="5384201at2759"/>
<dbReference type="AlphaFoldDB" id="A0A3N4LA44"/>
<proteinExistence type="predicted"/>
<gene>
    <name evidence="2" type="ORF">L211DRAFT_852893</name>
</gene>
<dbReference type="EMBL" id="ML121583">
    <property type="protein sequence ID" value="RPB19777.1"/>
    <property type="molecule type" value="Genomic_DNA"/>
</dbReference>
<evidence type="ECO:0000256" key="1">
    <source>
        <dbReference type="SAM" id="MobiDB-lite"/>
    </source>
</evidence>
<organism evidence="2 3">
    <name type="scientific">Terfezia boudieri ATCC MYA-4762</name>
    <dbReference type="NCBI Taxonomy" id="1051890"/>
    <lineage>
        <taxon>Eukaryota</taxon>
        <taxon>Fungi</taxon>
        <taxon>Dikarya</taxon>
        <taxon>Ascomycota</taxon>
        <taxon>Pezizomycotina</taxon>
        <taxon>Pezizomycetes</taxon>
        <taxon>Pezizales</taxon>
        <taxon>Pezizaceae</taxon>
        <taxon>Terfezia</taxon>
    </lineage>
</organism>
<reference evidence="2 3" key="1">
    <citation type="journal article" date="2018" name="Nat. Ecol. Evol.">
        <title>Pezizomycetes genomes reveal the molecular basis of ectomycorrhizal truffle lifestyle.</title>
        <authorList>
            <person name="Murat C."/>
            <person name="Payen T."/>
            <person name="Noel B."/>
            <person name="Kuo A."/>
            <person name="Morin E."/>
            <person name="Chen J."/>
            <person name="Kohler A."/>
            <person name="Krizsan K."/>
            <person name="Balestrini R."/>
            <person name="Da Silva C."/>
            <person name="Montanini B."/>
            <person name="Hainaut M."/>
            <person name="Levati E."/>
            <person name="Barry K.W."/>
            <person name="Belfiori B."/>
            <person name="Cichocki N."/>
            <person name="Clum A."/>
            <person name="Dockter R.B."/>
            <person name="Fauchery L."/>
            <person name="Guy J."/>
            <person name="Iotti M."/>
            <person name="Le Tacon F."/>
            <person name="Lindquist E.A."/>
            <person name="Lipzen A."/>
            <person name="Malagnac F."/>
            <person name="Mello A."/>
            <person name="Molinier V."/>
            <person name="Miyauchi S."/>
            <person name="Poulain J."/>
            <person name="Riccioni C."/>
            <person name="Rubini A."/>
            <person name="Sitrit Y."/>
            <person name="Splivallo R."/>
            <person name="Traeger S."/>
            <person name="Wang M."/>
            <person name="Zifcakova L."/>
            <person name="Wipf D."/>
            <person name="Zambonelli A."/>
            <person name="Paolocci F."/>
            <person name="Nowrousian M."/>
            <person name="Ottonello S."/>
            <person name="Baldrian P."/>
            <person name="Spatafora J.W."/>
            <person name="Henrissat B."/>
            <person name="Nagy L.G."/>
            <person name="Aury J.M."/>
            <person name="Wincker P."/>
            <person name="Grigoriev I.V."/>
            <person name="Bonfante P."/>
            <person name="Martin F.M."/>
        </authorList>
    </citation>
    <scope>NUCLEOTIDE SEQUENCE [LARGE SCALE GENOMIC DNA]</scope>
    <source>
        <strain evidence="2 3">ATCC MYA-4762</strain>
    </source>
</reference>
<evidence type="ECO:0000313" key="2">
    <source>
        <dbReference type="EMBL" id="RPB19777.1"/>
    </source>
</evidence>
<accession>A0A3N4LA44</accession>
<dbReference type="InParanoid" id="A0A3N4LA44"/>
<evidence type="ECO:0000313" key="3">
    <source>
        <dbReference type="Proteomes" id="UP000267821"/>
    </source>
</evidence>
<protein>
    <submittedName>
        <fullName evidence="2">Uncharacterized protein</fullName>
    </submittedName>
</protein>
<sequence>MIIDIYVTTHQILISQLLSLLLAHGIISHVNVRSQSPYFWRHHSPTHPGFEVSPRMINTLLEVIIDRWIQIGMTDMGQLTVDGDDLRDKIVALVDALLVSWIFVEDTEGKTESMAEDEDEEEENRKQIKQARIERQPVRFPEAMPPKAPRKAHYSRLPLPRTASNRWQAKGNDRDMGRL</sequence>
<dbReference type="Proteomes" id="UP000267821">
    <property type="component" value="Unassembled WGS sequence"/>
</dbReference>
<name>A0A3N4LA44_9PEZI</name>
<feature type="region of interest" description="Disordered" evidence="1">
    <location>
        <begin position="110"/>
        <end position="179"/>
    </location>
</feature>